<feature type="compositionally biased region" description="Basic and acidic residues" evidence="1">
    <location>
        <begin position="343"/>
        <end position="357"/>
    </location>
</feature>
<dbReference type="Pfam" id="PF20149">
    <property type="entry name" value="DUF6532"/>
    <property type="match status" value="1"/>
</dbReference>
<sequence>MSSQVPPKVTRSGRVPKDSERKKNMRKLPVALIRKLQANKLKAAEIAVTSLPTNSTSLKGIPVNLQARKVGLPIRQTSTTTSATKPAKKVAGQRHGEPSSSTPRKLTAEKAAQLAAAQNPFGAVPSGRSASSTPRSSSHSSQSASMAAGPSRPRPTPGRSQVSMQGASVATTPRVRSEIVHAGTSTVKRVHTQLARMPDIDDLYATSDDAADAFQAPYKNHLQVSKIRIQLPEDANSDSQEDIEAGIPHESWIPSSLRKPVKKAIVFLTSGVIDHEERYVEDREDLDAQDCDQQDDGPRENDDDFAEFIREDEHEGEFDDAPVDDDDEYDSDTPLAKRRRPAHRADSDPRSEYPKAARIHERIEGKRPRIADYEADAQHILVAAIRIFKSLVSTDNAYPDKLTELTWAKQAWWEAAEDLDIQLAPNRECVKIITAYSWHLRGEMKTAARNLVETVYRFRASGQTAIQLRNRERAAALRKNDAFVYYTRFLTNVKKRGKTDEEHEGLYQADIIQQMANRLYFKSKKDDGIILKAKYSPFPVVAVAIILAAVECAINEWSSGSFTKVPFMEDQYASVYRHHLRELRKYEAVSDDMQVVTQICQWIYEDGRIYAKAGPDETVVTRSLSANVHAKALADFKRTGGRYDCTSPDGGEDNEN</sequence>
<feature type="compositionally biased region" description="Polar residues" evidence="1">
    <location>
        <begin position="161"/>
        <end position="171"/>
    </location>
</feature>
<feature type="compositionally biased region" description="Low complexity" evidence="1">
    <location>
        <begin position="126"/>
        <end position="151"/>
    </location>
</feature>
<dbReference type="EMBL" id="AYKW01000023">
    <property type="protein sequence ID" value="PIL28796.1"/>
    <property type="molecule type" value="Genomic_DNA"/>
</dbReference>
<reference evidence="3 4" key="1">
    <citation type="journal article" date="2015" name="Sci. Rep.">
        <title>Chromosome-level genome map provides insights into diverse defense mechanisms in the medicinal fungus Ganoderma sinense.</title>
        <authorList>
            <person name="Zhu Y."/>
            <person name="Xu J."/>
            <person name="Sun C."/>
            <person name="Zhou S."/>
            <person name="Xu H."/>
            <person name="Nelson D.R."/>
            <person name="Qian J."/>
            <person name="Song J."/>
            <person name="Luo H."/>
            <person name="Xiang L."/>
            <person name="Li Y."/>
            <person name="Xu Z."/>
            <person name="Ji A."/>
            <person name="Wang L."/>
            <person name="Lu S."/>
            <person name="Hayward A."/>
            <person name="Sun W."/>
            <person name="Li X."/>
            <person name="Schwartz D.C."/>
            <person name="Wang Y."/>
            <person name="Chen S."/>
        </authorList>
    </citation>
    <scope>NUCLEOTIDE SEQUENCE [LARGE SCALE GENOMIC DNA]</scope>
    <source>
        <strain evidence="3 4">ZZ0214-1</strain>
    </source>
</reference>
<accession>A0A2G8S4U1</accession>
<dbReference type="Proteomes" id="UP000230002">
    <property type="component" value="Unassembled WGS sequence"/>
</dbReference>
<feature type="region of interest" description="Disordered" evidence="1">
    <location>
        <begin position="72"/>
        <end position="176"/>
    </location>
</feature>
<gene>
    <name evidence="3" type="ORF">GSI_08840</name>
</gene>
<evidence type="ECO:0000259" key="2">
    <source>
        <dbReference type="Pfam" id="PF20149"/>
    </source>
</evidence>
<protein>
    <recommendedName>
        <fullName evidence="2">DUF6532 domain-containing protein</fullName>
    </recommendedName>
</protein>
<feature type="region of interest" description="Disordered" evidence="1">
    <location>
        <begin position="279"/>
        <end position="357"/>
    </location>
</feature>
<evidence type="ECO:0000313" key="4">
    <source>
        <dbReference type="Proteomes" id="UP000230002"/>
    </source>
</evidence>
<feature type="region of interest" description="Disordered" evidence="1">
    <location>
        <begin position="1"/>
        <end position="28"/>
    </location>
</feature>
<evidence type="ECO:0000256" key="1">
    <source>
        <dbReference type="SAM" id="MobiDB-lite"/>
    </source>
</evidence>
<dbReference type="AlphaFoldDB" id="A0A2G8S4U1"/>
<comment type="caution">
    <text evidence="3">The sequence shown here is derived from an EMBL/GenBank/DDBJ whole genome shotgun (WGS) entry which is preliminary data.</text>
</comment>
<feature type="compositionally biased region" description="Acidic residues" evidence="1">
    <location>
        <begin position="282"/>
        <end position="306"/>
    </location>
</feature>
<dbReference type="STRING" id="1077348.A0A2G8S4U1"/>
<keyword evidence="4" id="KW-1185">Reference proteome</keyword>
<evidence type="ECO:0000313" key="3">
    <source>
        <dbReference type="EMBL" id="PIL28796.1"/>
    </source>
</evidence>
<dbReference type="InterPro" id="IPR045341">
    <property type="entry name" value="DUF6532"/>
</dbReference>
<name>A0A2G8S4U1_9APHY</name>
<feature type="compositionally biased region" description="Low complexity" evidence="1">
    <location>
        <begin position="109"/>
        <end position="118"/>
    </location>
</feature>
<feature type="domain" description="DUF6532" evidence="2">
    <location>
        <begin position="383"/>
        <end position="585"/>
    </location>
</feature>
<feature type="compositionally biased region" description="Acidic residues" evidence="1">
    <location>
        <begin position="314"/>
        <end position="331"/>
    </location>
</feature>
<organism evidence="3 4">
    <name type="scientific">Ganoderma sinense ZZ0214-1</name>
    <dbReference type="NCBI Taxonomy" id="1077348"/>
    <lineage>
        <taxon>Eukaryota</taxon>
        <taxon>Fungi</taxon>
        <taxon>Dikarya</taxon>
        <taxon>Basidiomycota</taxon>
        <taxon>Agaricomycotina</taxon>
        <taxon>Agaricomycetes</taxon>
        <taxon>Polyporales</taxon>
        <taxon>Polyporaceae</taxon>
        <taxon>Ganoderma</taxon>
    </lineage>
</organism>
<dbReference type="OrthoDB" id="3268553at2759"/>
<proteinExistence type="predicted"/>